<evidence type="ECO:0000313" key="5">
    <source>
        <dbReference type="Proteomes" id="UP000243338"/>
    </source>
</evidence>
<evidence type="ECO:0000256" key="1">
    <source>
        <dbReference type="SAM" id="Phobius"/>
    </source>
</evidence>
<evidence type="ECO:0000259" key="2">
    <source>
        <dbReference type="Pfam" id="PF08308"/>
    </source>
</evidence>
<dbReference type="STRING" id="1353158.SAMN04488587_2236"/>
<evidence type="ECO:0000259" key="3">
    <source>
        <dbReference type="Pfam" id="PF09134"/>
    </source>
</evidence>
<evidence type="ECO:0000313" key="4">
    <source>
        <dbReference type="EMBL" id="SET08300.1"/>
    </source>
</evidence>
<dbReference type="InterPro" id="IPR013229">
    <property type="entry name" value="PEGA"/>
</dbReference>
<dbReference type="RefSeq" id="WP_167879258.1">
    <property type="nucleotide sequence ID" value="NZ_CAAGSJ010000002.1"/>
</dbReference>
<sequence length="438" mass="48401">MGVKKIHIFLAFIVIVAFSASASAASFEEQIAIDPENPHVIEFEVDETGMIYSETFLDGNIQELVIRLEFIPTGELKKEIWGRSNEVLTLSYTVSEEEISRGTIWKISVISGNGDGKGYIYLEYPEMSVIQPSDGNIPPAAHIESDTTTVIKGNTVVLEGYGTDEDGEIVQCRWTLPVGESLFSSGSSCYFVLDPDEVTEGIYHFSVQDNTGTWSEELTMEVYFEHENERYDGISWELILITAVLFIATALGILKLRKKNKEKMKKEETGSIHATSDPESSLIHLDGIYTGLSPATMFEIPVGKHHIDFTKFGYFECRKEADVLTNRTTPVHCNLKKIPKIDLELTADPPGIPADGRSTSVITISIKDQNGIYIPVPEDVTIELETSSGDLESPVRIKKGHSSTTALLTASESAGIVEVKARCEQLLENSITIEYTAD</sequence>
<protein>
    <submittedName>
        <fullName evidence="4">PEGA domain-containing protein</fullName>
    </submittedName>
</protein>
<dbReference type="SUPFAM" id="SSF49373">
    <property type="entry name" value="Invasin/intimin cell-adhesion fragments"/>
    <property type="match status" value="1"/>
</dbReference>
<dbReference type="Pfam" id="PF08308">
    <property type="entry name" value="PEGA"/>
    <property type="match status" value="1"/>
</dbReference>
<dbReference type="Pfam" id="PF09134">
    <property type="entry name" value="Invasin_D3"/>
    <property type="match status" value="1"/>
</dbReference>
<dbReference type="Gene3D" id="2.60.40.10">
    <property type="entry name" value="Immunoglobulins"/>
    <property type="match status" value="2"/>
</dbReference>
<organism evidence="4 5">
    <name type="scientific">Methanococcoides vulcani</name>
    <dbReference type="NCBI Taxonomy" id="1353158"/>
    <lineage>
        <taxon>Archaea</taxon>
        <taxon>Methanobacteriati</taxon>
        <taxon>Methanobacteriota</taxon>
        <taxon>Stenosarchaea group</taxon>
        <taxon>Methanomicrobia</taxon>
        <taxon>Methanosarcinales</taxon>
        <taxon>Methanosarcinaceae</taxon>
        <taxon>Methanococcoides</taxon>
    </lineage>
</organism>
<proteinExistence type="predicted"/>
<keyword evidence="5" id="KW-1185">Reference proteome</keyword>
<name>A0A1I0BMX2_9EURY</name>
<dbReference type="EMBL" id="FOHQ01000008">
    <property type="protein sequence ID" value="SET08300.1"/>
    <property type="molecule type" value="Genomic_DNA"/>
</dbReference>
<feature type="transmembrane region" description="Helical" evidence="1">
    <location>
        <begin position="234"/>
        <end position="256"/>
    </location>
</feature>
<feature type="domain" description="PEGA" evidence="2">
    <location>
        <begin position="270"/>
        <end position="337"/>
    </location>
</feature>
<dbReference type="InterPro" id="IPR013783">
    <property type="entry name" value="Ig-like_fold"/>
</dbReference>
<dbReference type="InterPro" id="IPR008964">
    <property type="entry name" value="Invasin/intimin_cell_adhesion"/>
</dbReference>
<dbReference type="AlphaFoldDB" id="A0A1I0BMX2"/>
<accession>A0A1I0BMX2</accession>
<keyword evidence="1" id="KW-0472">Membrane</keyword>
<reference evidence="5" key="1">
    <citation type="submission" date="2016-10" db="EMBL/GenBank/DDBJ databases">
        <authorList>
            <person name="Varghese N."/>
            <person name="Submissions S."/>
        </authorList>
    </citation>
    <scope>NUCLEOTIDE SEQUENCE [LARGE SCALE GENOMIC DNA]</scope>
    <source>
        <strain evidence="5">SLH 33</strain>
    </source>
</reference>
<gene>
    <name evidence="4" type="ORF">SAMN04488587_2236</name>
</gene>
<dbReference type="InterPro" id="IPR015217">
    <property type="entry name" value="Invasin_dom_3"/>
</dbReference>
<keyword evidence="1" id="KW-0812">Transmembrane</keyword>
<keyword evidence="1" id="KW-1133">Transmembrane helix</keyword>
<feature type="domain" description="Invasin" evidence="3">
    <location>
        <begin position="345"/>
        <end position="437"/>
    </location>
</feature>
<dbReference type="Proteomes" id="UP000243338">
    <property type="component" value="Unassembled WGS sequence"/>
</dbReference>